<dbReference type="SUPFAM" id="SSF46785">
    <property type="entry name" value="Winged helix' DNA-binding domain"/>
    <property type="match status" value="1"/>
</dbReference>
<dbReference type="InterPro" id="IPR030489">
    <property type="entry name" value="TR_Rrf2-type_CS"/>
</dbReference>
<protein>
    <submittedName>
        <fullName evidence="1">Rrf2 family transcriptional regulator</fullName>
    </submittedName>
</protein>
<gene>
    <name evidence="1" type="ORF">GCM10007877_33420</name>
</gene>
<accession>A0AA37T5H6</accession>
<reference evidence="1 2" key="1">
    <citation type="journal article" date="2014" name="Int. J. Syst. Evol. Microbiol.">
        <title>Complete genome sequence of Corynebacterium casei LMG S-19264T (=DSM 44701T), isolated from a smear-ripened cheese.</title>
        <authorList>
            <consortium name="US DOE Joint Genome Institute (JGI-PGF)"/>
            <person name="Walter F."/>
            <person name="Albersmeier A."/>
            <person name="Kalinowski J."/>
            <person name="Ruckert C."/>
        </authorList>
    </citation>
    <scope>NUCLEOTIDE SEQUENCE [LARGE SCALE GENOMIC DNA]</scope>
    <source>
        <strain evidence="1 2">NBRC 110095</strain>
    </source>
</reference>
<dbReference type="GO" id="GO:0005829">
    <property type="term" value="C:cytosol"/>
    <property type="evidence" value="ECO:0007669"/>
    <property type="project" value="TreeGrafter"/>
</dbReference>
<dbReference type="PROSITE" id="PS51197">
    <property type="entry name" value="HTH_RRF2_2"/>
    <property type="match status" value="1"/>
</dbReference>
<evidence type="ECO:0000313" key="1">
    <source>
        <dbReference type="EMBL" id="GLS27623.1"/>
    </source>
</evidence>
<dbReference type="InterPro" id="IPR000944">
    <property type="entry name" value="Tscrpt_reg_Rrf2"/>
</dbReference>
<dbReference type="Proteomes" id="UP001156870">
    <property type="component" value="Unassembled WGS sequence"/>
</dbReference>
<sequence length="135" mass="14620">MAANQNFAMALHLLTLLGFNDMRLSSSVLARSLKTNPSLVRKLMSQLTLAGLVTSTAGKDGGFELARKPNKINLLDVMQAVDSGPIYALHDHSHHPACPVSRQLDSIVLPVFETAQTSLEKSLKKQTLKDLLASV</sequence>
<dbReference type="Gene3D" id="1.10.10.10">
    <property type="entry name" value="Winged helix-like DNA-binding domain superfamily/Winged helix DNA-binding domain"/>
    <property type="match status" value="1"/>
</dbReference>
<dbReference type="InterPro" id="IPR036388">
    <property type="entry name" value="WH-like_DNA-bd_sf"/>
</dbReference>
<evidence type="ECO:0000313" key="2">
    <source>
        <dbReference type="Proteomes" id="UP001156870"/>
    </source>
</evidence>
<name>A0AA37T5H6_9GAMM</name>
<dbReference type="GO" id="GO:0003700">
    <property type="term" value="F:DNA-binding transcription factor activity"/>
    <property type="evidence" value="ECO:0007669"/>
    <property type="project" value="TreeGrafter"/>
</dbReference>
<dbReference type="PROSITE" id="PS01332">
    <property type="entry name" value="HTH_RRF2_1"/>
    <property type="match status" value="1"/>
</dbReference>
<dbReference type="RefSeq" id="WP_232592546.1">
    <property type="nucleotide sequence ID" value="NZ_BSPD01000085.1"/>
</dbReference>
<dbReference type="EMBL" id="BSPD01000085">
    <property type="protein sequence ID" value="GLS27623.1"/>
    <property type="molecule type" value="Genomic_DNA"/>
</dbReference>
<dbReference type="PANTHER" id="PTHR33221">
    <property type="entry name" value="WINGED HELIX-TURN-HELIX TRANSCRIPTIONAL REGULATOR, RRF2 FAMILY"/>
    <property type="match status" value="1"/>
</dbReference>
<comment type="caution">
    <text evidence="1">The sequence shown here is derived from an EMBL/GenBank/DDBJ whole genome shotgun (WGS) entry which is preliminary data.</text>
</comment>
<proteinExistence type="predicted"/>
<organism evidence="1 2">
    <name type="scientific">Marinibactrum halimedae</name>
    <dbReference type="NCBI Taxonomy" id="1444977"/>
    <lineage>
        <taxon>Bacteria</taxon>
        <taxon>Pseudomonadati</taxon>
        <taxon>Pseudomonadota</taxon>
        <taxon>Gammaproteobacteria</taxon>
        <taxon>Cellvibrionales</taxon>
        <taxon>Cellvibrionaceae</taxon>
        <taxon>Marinibactrum</taxon>
    </lineage>
</organism>
<dbReference type="AlphaFoldDB" id="A0AA37T5H6"/>
<dbReference type="PANTHER" id="PTHR33221:SF15">
    <property type="entry name" value="HTH-TYPE TRANSCRIPTIONAL REGULATOR YWGB-RELATED"/>
    <property type="match status" value="1"/>
</dbReference>
<keyword evidence="2" id="KW-1185">Reference proteome</keyword>
<dbReference type="InterPro" id="IPR036390">
    <property type="entry name" value="WH_DNA-bd_sf"/>
</dbReference>
<dbReference type="Pfam" id="PF02082">
    <property type="entry name" value="Rrf2"/>
    <property type="match status" value="1"/>
</dbReference>